<dbReference type="RefSeq" id="WP_207574418.1">
    <property type="nucleotide sequence ID" value="NZ_JAFNME010000005.1"/>
</dbReference>
<evidence type="ECO:0000256" key="3">
    <source>
        <dbReference type="ARBA" id="ARBA00022475"/>
    </source>
</evidence>
<proteinExistence type="inferred from homology"/>
<feature type="transmembrane region" description="Helical" evidence="7">
    <location>
        <begin position="159"/>
        <end position="183"/>
    </location>
</feature>
<dbReference type="Proteomes" id="UP000664731">
    <property type="component" value="Unassembled WGS sequence"/>
</dbReference>
<sequence>MLLSLWLLYVSLAAALIASPGPSALLCVSHALAHGARKTIGTILGGITASMTLMLLSALGLGAIIAASDTLFSAIKWAGAVYLLYLGISTWRNAKQAPAGVEVDTEVVNAGAPERAESADTTTFWTLFRKGLMVGLGNPKDLLFFSALFPQFMDASAPVAGQLLILGCTWMVLDGSIMLMYVLAGAKLLARLHGTRAGQWFDRATGGAFIAAAGILATSQR</sequence>
<keyword evidence="5 7" id="KW-1133">Transmembrane helix</keyword>
<dbReference type="AlphaFoldDB" id="A0A939GTU7"/>
<evidence type="ECO:0000256" key="7">
    <source>
        <dbReference type="SAM" id="Phobius"/>
    </source>
</evidence>
<dbReference type="GO" id="GO:0042970">
    <property type="term" value="F:homoserine transmembrane transporter activity"/>
    <property type="evidence" value="ECO:0007669"/>
    <property type="project" value="TreeGrafter"/>
</dbReference>
<organism evidence="8 9">
    <name type="scientific">Comamonas denitrificans</name>
    <dbReference type="NCBI Taxonomy" id="117506"/>
    <lineage>
        <taxon>Bacteria</taxon>
        <taxon>Pseudomonadati</taxon>
        <taxon>Pseudomonadota</taxon>
        <taxon>Betaproteobacteria</taxon>
        <taxon>Burkholderiales</taxon>
        <taxon>Comamonadaceae</taxon>
        <taxon>Comamonas</taxon>
    </lineage>
</organism>
<dbReference type="Pfam" id="PF01810">
    <property type="entry name" value="LysE"/>
    <property type="match status" value="1"/>
</dbReference>
<evidence type="ECO:0000313" key="8">
    <source>
        <dbReference type="EMBL" id="MBO1248870.1"/>
    </source>
</evidence>
<evidence type="ECO:0000256" key="2">
    <source>
        <dbReference type="ARBA" id="ARBA00007928"/>
    </source>
</evidence>
<evidence type="ECO:0000256" key="1">
    <source>
        <dbReference type="ARBA" id="ARBA00004651"/>
    </source>
</evidence>
<dbReference type="PANTHER" id="PTHR30086:SF14">
    <property type="entry name" value="HOMOSERINE_HOMOSERINE LACTONE EFFLUX PROTEIN"/>
    <property type="match status" value="1"/>
</dbReference>
<evidence type="ECO:0000256" key="5">
    <source>
        <dbReference type="ARBA" id="ARBA00022989"/>
    </source>
</evidence>
<comment type="subcellular location">
    <subcellularLocation>
        <location evidence="1">Cell membrane</location>
        <topology evidence="1">Multi-pass membrane protein</topology>
    </subcellularLocation>
</comment>
<keyword evidence="6 7" id="KW-0472">Membrane</keyword>
<dbReference type="PIRSF" id="PIRSF006324">
    <property type="entry name" value="LeuE"/>
    <property type="match status" value="1"/>
</dbReference>
<comment type="similarity">
    <text evidence="2">Belongs to the Rht family.</text>
</comment>
<feature type="transmembrane region" description="Helical" evidence="7">
    <location>
        <begin position="74"/>
        <end position="91"/>
    </location>
</feature>
<keyword evidence="9" id="KW-1185">Reference proteome</keyword>
<dbReference type="EMBL" id="JAFNME010000005">
    <property type="protein sequence ID" value="MBO1248870.1"/>
    <property type="molecule type" value="Genomic_DNA"/>
</dbReference>
<keyword evidence="4 7" id="KW-0812">Transmembrane</keyword>
<evidence type="ECO:0000256" key="4">
    <source>
        <dbReference type="ARBA" id="ARBA00022692"/>
    </source>
</evidence>
<evidence type="ECO:0000313" key="9">
    <source>
        <dbReference type="Proteomes" id="UP000664731"/>
    </source>
</evidence>
<dbReference type="PANTHER" id="PTHR30086">
    <property type="entry name" value="ARGININE EXPORTER PROTEIN ARGO"/>
    <property type="match status" value="1"/>
</dbReference>
<gene>
    <name evidence="8" type="ORF">J1777_03325</name>
</gene>
<keyword evidence="3" id="KW-1003">Cell membrane</keyword>
<dbReference type="GO" id="GO:0005886">
    <property type="term" value="C:plasma membrane"/>
    <property type="evidence" value="ECO:0007669"/>
    <property type="project" value="UniProtKB-SubCell"/>
</dbReference>
<dbReference type="InterPro" id="IPR001123">
    <property type="entry name" value="LeuE-type"/>
</dbReference>
<comment type="caution">
    <text evidence="8">The sequence shown here is derived from an EMBL/GenBank/DDBJ whole genome shotgun (WGS) entry which is preliminary data.</text>
</comment>
<accession>A0A939GTU7</accession>
<protein>
    <submittedName>
        <fullName evidence="8">LysE family translocator</fullName>
    </submittedName>
</protein>
<feature type="transmembrane region" description="Helical" evidence="7">
    <location>
        <begin position="45"/>
        <end position="67"/>
    </location>
</feature>
<reference evidence="8" key="1">
    <citation type="submission" date="2021-03" db="EMBL/GenBank/DDBJ databases">
        <title>Comamonas denitrificans.</title>
        <authorList>
            <person name="Finster K."/>
        </authorList>
    </citation>
    <scope>NUCLEOTIDE SEQUENCE</scope>
    <source>
        <strain evidence="8">MM2021_4</strain>
    </source>
</reference>
<evidence type="ECO:0000256" key="6">
    <source>
        <dbReference type="ARBA" id="ARBA00023136"/>
    </source>
</evidence>
<name>A0A939GTU7_9BURK</name>